<protein>
    <submittedName>
        <fullName evidence="1">Uncharacterized protein</fullName>
    </submittedName>
</protein>
<reference evidence="1 2" key="1">
    <citation type="submission" date="2016-10" db="EMBL/GenBank/DDBJ databases">
        <title>Search of new enzymes for the oxidation of sulfur compounds.</title>
        <authorList>
            <person name="Novo A."/>
            <person name="Moreira I.S."/>
            <person name="Castro P.M."/>
        </authorList>
    </citation>
    <scope>NUCLEOTIDE SEQUENCE [LARGE SCALE GENOMIC DNA]</scope>
    <source>
        <strain evidence="1 2">A9</strain>
    </source>
</reference>
<gene>
    <name evidence="1" type="ORF">A9HBioS_3957</name>
</gene>
<dbReference type="Proteomes" id="UP000288002">
    <property type="component" value="Unassembled WGS sequence"/>
</dbReference>
<dbReference type="AlphaFoldDB" id="A0AA94EM86"/>
<sequence length="89" mass="9901">MAMFWMNAASTSLRENLTVLSSTFSILVMLVSIPMSVKYGNSVGYALRNGSSLLIMRLKVNSTSSALKLRVGLKYGVVWNLTPSRRWKV</sequence>
<accession>A0AA94EM86</accession>
<evidence type="ECO:0000313" key="2">
    <source>
        <dbReference type="Proteomes" id="UP000288002"/>
    </source>
</evidence>
<comment type="caution">
    <text evidence="1">The sequence shown here is derived from an EMBL/GenBank/DDBJ whole genome shotgun (WGS) entry which is preliminary data.</text>
</comment>
<dbReference type="EMBL" id="MKWS01000013">
    <property type="protein sequence ID" value="RVD76294.1"/>
    <property type="molecule type" value="Genomic_DNA"/>
</dbReference>
<proteinExistence type="predicted"/>
<evidence type="ECO:0000313" key="1">
    <source>
        <dbReference type="EMBL" id="RVD76294.1"/>
    </source>
</evidence>
<organism evidence="1 2">
    <name type="scientific">Pseudomonas koreensis</name>
    <dbReference type="NCBI Taxonomy" id="198620"/>
    <lineage>
        <taxon>Bacteria</taxon>
        <taxon>Pseudomonadati</taxon>
        <taxon>Pseudomonadota</taxon>
        <taxon>Gammaproteobacteria</taxon>
        <taxon>Pseudomonadales</taxon>
        <taxon>Pseudomonadaceae</taxon>
        <taxon>Pseudomonas</taxon>
    </lineage>
</organism>
<name>A0AA94EM86_9PSED</name>